<evidence type="ECO:0000256" key="4">
    <source>
        <dbReference type="ARBA" id="ARBA00022737"/>
    </source>
</evidence>
<dbReference type="Gene3D" id="3.30.70.20">
    <property type="match status" value="1"/>
</dbReference>
<evidence type="ECO:0000256" key="3">
    <source>
        <dbReference type="ARBA" id="ARBA00022723"/>
    </source>
</evidence>
<dbReference type="PROSITE" id="PS00198">
    <property type="entry name" value="4FE4S_FER_1"/>
    <property type="match status" value="2"/>
</dbReference>
<sequence>MIELLSDARCIDCNLCVKVCPTNVFEARPGEAPVIARQEDCQTCFMCELYCPTDALYVSPLAERRDPVAEERLAQDGRLGSYAHHLGWRAARPGGTDRDPTFRFRAVTAGQ</sequence>
<accession>A0A150RHF0</accession>
<feature type="domain" description="4Fe-4S ferredoxin-type" evidence="8">
    <location>
        <begin position="1"/>
        <end position="30"/>
    </location>
</feature>
<dbReference type="EMBL" id="JEMC01003631">
    <property type="protein sequence ID" value="KYF79709.1"/>
    <property type="molecule type" value="Genomic_DNA"/>
</dbReference>
<keyword evidence="6" id="KW-0408">Iron</keyword>
<dbReference type="GO" id="GO:0046872">
    <property type="term" value="F:metal ion binding"/>
    <property type="evidence" value="ECO:0007669"/>
    <property type="project" value="UniProtKB-KW"/>
</dbReference>
<dbReference type="InterPro" id="IPR017900">
    <property type="entry name" value="4Fe4S_Fe_S_CS"/>
</dbReference>
<evidence type="ECO:0000256" key="1">
    <source>
        <dbReference type="ARBA" id="ARBA00022448"/>
    </source>
</evidence>
<dbReference type="PANTHER" id="PTHR43687:SF6">
    <property type="entry name" value="L-ASPARTATE SEMIALDEHYDE SULFURTRANSFERASE IRON-SULFUR SUBUNIT"/>
    <property type="match status" value="1"/>
</dbReference>
<reference evidence="9 10" key="1">
    <citation type="submission" date="2014-02" db="EMBL/GenBank/DDBJ databases">
        <title>The small core and large imbalanced accessory genome model reveals a collaborative survival strategy of Sorangium cellulosum strains in nature.</title>
        <authorList>
            <person name="Han K."/>
            <person name="Peng R."/>
            <person name="Blom J."/>
            <person name="Li Y.-Z."/>
        </authorList>
    </citation>
    <scope>NUCLEOTIDE SEQUENCE [LARGE SCALE GENOMIC DNA]</scope>
    <source>
        <strain evidence="9 10">So0149</strain>
    </source>
</reference>
<evidence type="ECO:0000259" key="8">
    <source>
        <dbReference type="PROSITE" id="PS51379"/>
    </source>
</evidence>
<dbReference type="SUPFAM" id="SSF54862">
    <property type="entry name" value="4Fe-4S ferredoxins"/>
    <property type="match status" value="1"/>
</dbReference>
<protein>
    <submittedName>
        <fullName evidence="9">4Fe-4S ferredoxin</fullName>
    </submittedName>
</protein>
<keyword evidence="4" id="KW-0677">Repeat</keyword>
<keyword evidence="7" id="KW-0411">Iron-sulfur</keyword>
<organism evidence="9 10">
    <name type="scientific">Sorangium cellulosum</name>
    <name type="common">Polyangium cellulosum</name>
    <dbReference type="NCBI Taxonomy" id="56"/>
    <lineage>
        <taxon>Bacteria</taxon>
        <taxon>Pseudomonadati</taxon>
        <taxon>Myxococcota</taxon>
        <taxon>Polyangia</taxon>
        <taxon>Polyangiales</taxon>
        <taxon>Polyangiaceae</taxon>
        <taxon>Sorangium</taxon>
    </lineage>
</organism>
<evidence type="ECO:0000256" key="5">
    <source>
        <dbReference type="ARBA" id="ARBA00022982"/>
    </source>
</evidence>
<dbReference type="InterPro" id="IPR050572">
    <property type="entry name" value="Fe-S_Ferredoxin"/>
</dbReference>
<dbReference type="Pfam" id="PF12838">
    <property type="entry name" value="Fer4_7"/>
    <property type="match status" value="1"/>
</dbReference>
<dbReference type="InterPro" id="IPR017896">
    <property type="entry name" value="4Fe4S_Fe-S-bd"/>
</dbReference>
<keyword evidence="5" id="KW-0249">Electron transport</keyword>
<dbReference type="AlphaFoldDB" id="A0A150RHF0"/>
<evidence type="ECO:0000313" key="10">
    <source>
        <dbReference type="Proteomes" id="UP000075515"/>
    </source>
</evidence>
<feature type="domain" description="4Fe-4S ferredoxin-type" evidence="8">
    <location>
        <begin position="31"/>
        <end position="61"/>
    </location>
</feature>
<name>A0A150RHF0_SORCE</name>
<keyword evidence="3" id="KW-0479">Metal-binding</keyword>
<proteinExistence type="predicted"/>
<comment type="caution">
    <text evidence="9">The sequence shown here is derived from an EMBL/GenBank/DDBJ whole genome shotgun (WGS) entry which is preliminary data.</text>
</comment>
<keyword evidence="1" id="KW-0813">Transport</keyword>
<evidence type="ECO:0000256" key="7">
    <source>
        <dbReference type="ARBA" id="ARBA00023014"/>
    </source>
</evidence>
<keyword evidence="2" id="KW-0004">4Fe-4S</keyword>
<evidence type="ECO:0000256" key="6">
    <source>
        <dbReference type="ARBA" id="ARBA00023004"/>
    </source>
</evidence>
<dbReference type="PROSITE" id="PS51379">
    <property type="entry name" value="4FE4S_FER_2"/>
    <property type="match status" value="2"/>
</dbReference>
<gene>
    <name evidence="9" type="ORF">BE18_10930</name>
</gene>
<dbReference type="Proteomes" id="UP000075515">
    <property type="component" value="Unassembled WGS sequence"/>
</dbReference>
<dbReference type="PANTHER" id="PTHR43687">
    <property type="entry name" value="ADENYLYLSULFATE REDUCTASE, BETA SUBUNIT"/>
    <property type="match status" value="1"/>
</dbReference>
<evidence type="ECO:0000313" key="9">
    <source>
        <dbReference type="EMBL" id="KYF79709.1"/>
    </source>
</evidence>
<dbReference type="GO" id="GO:0051539">
    <property type="term" value="F:4 iron, 4 sulfur cluster binding"/>
    <property type="evidence" value="ECO:0007669"/>
    <property type="project" value="UniProtKB-KW"/>
</dbReference>
<evidence type="ECO:0000256" key="2">
    <source>
        <dbReference type="ARBA" id="ARBA00022485"/>
    </source>
</evidence>